<evidence type="ECO:0000313" key="1">
    <source>
        <dbReference type="EMBL" id="KAG4305950.1"/>
    </source>
</evidence>
<reference evidence="1 2" key="1">
    <citation type="journal article" date="2021" name="Commun. Biol.">
        <title>Genomic insights into the host specific adaptation of the Pneumocystis genus.</title>
        <authorList>
            <person name="Cisse O.H."/>
            <person name="Ma L."/>
            <person name="Dekker J.P."/>
            <person name="Khil P.P."/>
            <person name="Youn J.-H."/>
            <person name="Brenchley J.M."/>
            <person name="Blair R."/>
            <person name="Pahar B."/>
            <person name="Chabe M."/>
            <person name="Van Rompay K.K.A."/>
            <person name="Keesler R."/>
            <person name="Sukura A."/>
            <person name="Hirsch V."/>
            <person name="Kutty G."/>
            <person name="Liu Y."/>
            <person name="Peng L."/>
            <person name="Chen J."/>
            <person name="Song J."/>
            <person name="Weissenbacher-Lang C."/>
            <person name="Xu J."/>
            <person name="Upham N.S."/>
            <person name="Stajich J.E."/>
            <person name="Cuomo C.A."/>
            <person name="Cushion M.T."/>
            <person name="Kovacs J.A."/>
        </authorList>
    </citation>
    <scope>NUCLEOTIDE SEQUENCE [LARGE SCALE GENOMIC DNA]</scope>
    <source>
        <strain evidence="1 2">RABM</strain>
    </source>
</reference>
<feature type="non-terminal residue" evidence="1">
    <location>
        <position position="1"/>
    </location>
</feature>
<proteinExistence type="predicted"/>
<gene>
    <name evidence="1" type="ORF">PORY_000860</name>
</gene>
<sequence>AQVVLDTGSSNLWVPSSKCLSLACIIHSKYNSSASQSYVANGSRFDIQYGSGSVSGYISTDVLQVGDIIIQAQEFGEAISEPGFTFTFGSFDGIFGLGFRSISVNNIVPPFYNMIQQNALESPVFAFWIGSLGKDIEGGECTFGGVDPNHYQGEILYTPLRRKAYWEVELSSFSYGDQIVKMENTGAIFDTGTSLIVMPTDICEILNNAIGATKSWTGDYIVDCNVISRLPDITFGFGGHRFSLSPSDYILRVRAKCVTAFVGMDISPPVGPLWIIGDVFLRRYYSVYDLGKSAIGLAKSKGTYF</sequence>
<organism evidence="1 2">
    <name type="scientific">Pneumocystis oryctolagi</name>
    <dbReference type="NCBI Taxonomy" id="42067"/>
    <lineage>
        <taxon>Eukaryota</taxon>
        <taxon>Fungi</taxon>
        <taxon>Dikarya</taxon>
        <taxon>Ascomycota</taxon>
        <taxon>Taphrinomycotina</taxon>
        <taxon>Pneumocystomycetes</taxon>
        <taxon>Pneumocystaceae</taxon>
        <taxon>Pneumocystis</taxon>
    </lineage>
</organism>
<dbReference type="EMBL" id="JABTEG010000002">
    <property type="protein sequence ID" value="KAG4305950.1"/>
    <property type="molecule type" value="Genomic_DNA"/>
</dbReference>
<name>A0ACB7CFU3_9ASCO</name>
<comment type="caution">
    <text evidence="1">The sequence shown here is derived from an EMBL/GenBank/DDBJ whole genome shotgun (WGS) entry which is preliminary data.</text>
</comment>
<evidence type="ECO:0000313" key="2">
    <source>
        <dbReference type="Proteomes" id="UP000768646"/>
    </source>
</evidence>
<dbReference type="Proteomes" id="UP000768646">
    <property type="component" value="Unassembled WGS sequence"/>
</dbReference>
<keyword evidence="2" id="KW-1185">Reference proteome</keyword>
<accession>A0ACB7CFU3</accession>
<protein>
    <submittedName>
        <fullName evidence="1">Uncharacterized protein</fullName>
    </submittedName>
</protein>